<dbReference type="Gene3D" id="4.10.240.10">
    <property type="entry name" value="Zn(2)-C6 fungal-type DNA-binding domain"/>
    <property type="match status" value="1"/>
</dbReference>
<evidence type="ECO:0008006" key="7">
    <source>
        <dbReference type="Google" id="ProtNLM"/>
    </source>
</evidence>
<feature type="compositionally biased region" description="Basic and acidic residues" evidence="4">
    <location>
        <begin position="173"/>
        <end position="188"/>
    </location>
</feature>
<name>W6ZM11_COCMI</name>
<accession>W6ZM11</accession>
<feature type="region of interest" description="Disordered" evidence="4">
    <location>
        <begin position="142"/>
        <end position="188"/>
    </location>
</feature>
<dbReference type="GO" id="GO:0008270">
    <property type="term" value="F:zinc ion binding"/>
    <property type="evidence" value="ECO:0007669"/>
    <property type="project" value="InterPro"/>
</dbReference>
<dbReference type="PANTHER" id="PTHR47840">
    <property type="entry name" value="ZN(II)2CYS6 TRANSCRIPTION FACTOR (EUROFUNG)-RELATED"/>
    <property type="match status" value="1"/>
</dbReference>
<keyword evidence="2" id="KW-0804">Transcription</keyword>
<evidence type="ECO:0000256" key="4">
    <source>
        <dbReference type="SAM" id="MobiDB-lite"/>
    </source>
</evidence>
<keyword evidence="1" id="KW-0805">Transcription regulation</keyword>
<dbReference type="eggNOG" id="ENOG502SJ8Q">
    <property type="taxonomic scope" value="Eukaryota"/>
</dbReference>
<dbReference type="GeneID" id="19125131"/>
<dbReference type="KEGG" id="bor:COCMIDRAFT_69498"/>
<dbReference type="GO" id="GO:0000981">
    <property type="term" value="F:DNA-binding transcription factor activity, RNA polymerase II-specific"/>
    <property type="evidence" value="ECO:0007669"/>
    <property type="project" value="InterPro"/>
</dbReference>
<dbReference type="STRING" id="930090.W6ZM11"/>
<dbReference type="OrthoDB" id="5392779at2759"/>
<dbReference type="PANTHER" id="PTHR47840:SF1">
    <property type="entry name" value="ZN(II)2CYS6 TRANSCRIPTION FACTOR (EUROFUNG)"/>
    <property type="match status" value="1"/>
</dbReference>
<gene>
    <name evidence="5" type="ORF">COCMIDRAFT_69498</name>
</gene>
<evidence type="ECO:0000256" key="1">
    <source>
        <dbReference type="ARBA" id="ARBA00023015"/>
    </source>
</evidence>
<evidence type="ECO:0000313" key="5">
    <source>
        <dbReference type="EMBL" id="EUC44621.1"/>
    </source>
</evidence>
<feature type="non-terminal residue" evidence="5">
    <location>
        <position position="603"/>
    </location>
</feature>
<dbReference type="CDD" id="cd12148">
    <property type="entry name" value="fungal_TF_MHR"/>
    <property type="match status" value="1"/>
</dbReference>
<protein>
    <recommendedName>
        <fullName evidence="7">Zn(2)-C6 fungal-type domain-containing protein</fullName>
    </recommendedName>
</protein>
<sequence>PLKRKMRKGTHSCSECKRREVKCIFIAGQERCKECHFRGSNCVKQCPGTANMSAKRTKSMQERISELEALIQTLRAERGTDSSANQSQIYVDDIECLILVAADNSPEANLPPLMRLFDNDVVRIQKKSYHFIAPVNDQVIDDTNSHSGGPSTPSSLVETTENGSCSEGTPRSAESKARTNPKTSKDQRTREKLLECMYFGDRLDDLLQKNEQRWITWRTRILAHPPNESFTNWSKRVIHYGSPSDLGALILLIGTGSDRKNSQSLIPPVATLITSDDGYATTLSGIECSLLLSDYYCSIGQPRRAWLAIQRGLACARLTGIHRRSSSLMASGIMLLLHYENQFLSLMLGTPRGIDFHCNIEYAKEDVRFFKSALGAVCSKFLIGTQDQREPSLSLVLELNQQLQALALAIPKVWKQSQLKHSKPAELLLPDVDQDKVLIQIHIQQLRTYLYLPLMLGSGATQNLPTSMYEVSRIACLESSRELLGLYQFLHQQSLFENTLLDFMGFSAAMLIILNLLGCPKFRMEDECSIRTSNQDEQDWDFVETTVTILDDRAKSHDSKVIRQSLEVLRALSGARDPAYLVYPGCKYRLVVPFFGDILAQPG</sequence>
<dbReference type="Proteomes" id="UP000054032">
    <property type="component" value="Unassembled WGS sequence"/>
</dbReference>
<proteinExistence type="predicted"/>
<dbReference type="EMBL" id="KI964000">
    <property type="protein sequence ID" value="EUC44621.1"/>
    <property type="molecule type" value="Genomic_DNA"/>
</dbReference>
<organism evidence="5 6">
    <name type="scientific">Bipolaris oryzae ATCC 44560</name>
    <dbReference type="NCBI Taxonomy" id="930090"/>
    <lineage>
        <taxon>Eukaryota</taxon>
        <taxon>Fungi</taxon>
        <taxon>Dikarya</taxon>
        <taxon>Ascomycota</taxon>
        <taxon>Pezizomycotina</taxon>
        <taxon>Dothideomycetes</taxon>
        <taxon>Pleosporomycetidae</taxon>
        <taxon>Pleosporales</taxon>
        <taxon>Pleosporineae</taxon>
        <taxon>Pleosporaceae</taxon>
        <taxon>Bipolaris</taxon>
    </lineage>
</organism>
<dbReference type="RefSeq" id="XP_007688840.1">
    <property type="nucleotide sequence ID" value="XM_007690650.1"/>
</dbReference>
<dbReference type="HOGENOM" id="CLU_004804_2_0_1"/>
<keyword evidence="3" id="KW-0539">Nucleus</keyword>
<reference evidence="5 6" key="1">
    <citation type="journal article" date="2013" name="PLoS Genet.">
        <title>Comparative genome structure, secondary metabolite, and effector coding capacity across Cochliobolus pathogens.</title>
        <authorList>
            <person name="Condon B.J."/>
            <person name="Leng Y."/>
            <person name="Wu D."/>
            <person name="Bushley K.E."/>
            <person name="Ohm R.A."/>
            <person name="Otillar R."/>
            <person name="Martin J."/>
            <person name="Schackwitz W."/>
            <person name="Grimwood J."/>
            <person name="MohdZainudin N."/>
            <person name="Xue C."/>
            <person name="Wang R."/>
            <person name="Manning V.A."/>
            <person name="Dhillon B."/>
            <person name="Tu Z.J."/>
            <person name="Steffenson B.J."/>
            <person name="Salamov A."/>
            <person name="Sun H."/>
            <person name="Lowry S."/>
            <person name="LaButti K."/>
            <person name="Han J."/>
            <person name="Copeland A."/>
            <person name="Lindquist E."/>
            <person name="Barry K."/>
            <person name="Schmutz J."/>
            <person name="Baker S.E."/>
            <person name="Ciuffetti L.M."/>
            <person name="Grigoriev I.V."/>
            <person name="Zhong S."/>
            <person name="Turgeon B.G."/>
        </authorList>
    </citation>
    <scope>NUCLEOTIDE SEQUENCE [LARGE SCALE GENOMIC DNA]</scope>
    <source>
        <strain evidence="5 6">ATCC 44560</strain>
    </source>
</reference>
<evidence type="ECO:0000256" key="2">
    <source>
        <dbReference type="ARBA" id="ARBA00023163"/>
    </source>
</evidence>
<evidence type="ECO:0000256" key="3">
    <source>
        <dbReference type="ARBA" id="ARBA00023242"/>
    </source>
</evidence>
<feature type="non-terminal residue" evidence="5">
    <location>
        <position position="1"/>
    </location>
</feature>
<feature type="compositionally biased region" description="Polar residues" evidence="4">
    <location>
        <begin position="142"/>
        <end position="169"/>
    </location>
</feature>
<dbReference type="InterPro" id="IPR036864">
    <property type="entry name" value="Zn2-C6_fun-type_DNA-bd_sf"/>
</dbReference>
<evidence type="ECO:0000313" key="6">
    <source>
        <dbReference type="Proteomes" id="UP000054032"/>
    </source>
</evidence>
<dbReference type="AlphaFoldDB" id="W6ZM11"/>
<keyword evidence="6" id="KW-1185">Reference proteome</keyword>